<name>A0A6S7EU18_9BURK</name>
<organism evidence="1 2">
    <name type="scientific">Achromobacter anxifer</name>
    <dbReference type="NCBI Taxonomy" id="1287737"/>
    <lineage>
        <taxon>Bacteria</taxon>
        <taxon>Pseudomonadati</taxon>
        <taxon>Pseudomonadota</taxon>
        <taxon>Betaproteobacteria</taxon>
        <taxon>Burkholderiales</taxon>
        <taxon>Alcaligenaceae</taxon>
        <taxon>Achromobacter</taxon>
    </lineage>
</organism>
<evidence type="ECO:0000313" key="2">
    <source>
        <dbReference type="Proteomes" id="UP000494117"/>
    </source>
</evidence>
<protein>
    <submittedName>
        <fullName evidence="1">Uncharacterized protein</fullName>
    </submittedName>
</protein>
<accession>A0A6S7EU18</accession>
<dbReference type="RefSeq" id="WP_175211631.1">
    <property type="nucleotide sequence ID" value="NZ_CADILG010000100.1"/>
</dbReference>
<sequence length="169" mass="18983">MSRSGYVEDDGDDILALGRWRGRVASALRGKRGQCFLRELAASLDAMTEKRLIAHELMADGQFCTLGVLGANRGIDLAKLDPENYDQVAAAFGIASCMAQEIVYENDEAFIDYEWQDIEICGPLRARDRRDTCVRVPYDDPAAERWAHMRAWVQKQLDQPTQQSSQGGR</sequence>
<evidence type="ECO:0000313" key="1">
    <source>
        <dbReference type="EMBL" id="CAB3928210.1"/>
    </source>
</evidence>
<dbReference type="AlphaFoldDB" id="A0A6S7EU18"/>
<reference evidence="1 2" key="1">
    <citation type="submission" date="2020-04" db="EMBL/GenBank/DDBJ databases">
        <authorList>
            <person name="De Canck E."/>
        </authorList>
    </citation>
    <scope>NUCLEOTIDE SEQUENCE [LARGE SCALE GENOMIC DNA]</scope>
    <source>
        <strain evidence="1 2">LMG 26858</strain>
    </source>
</reference>
<proteinExistence type="predicted"/>
<dbReference type="Proteomes" id="UP000494117">
    <property type="component" value="Unassembled WGS sequence"/>
</dbReference>
<dbReference type="EMBL" id="CADILG010000100">
    <property type="protein sequence ID" value="CAB3928210.1"/>
    <property type="molecule type" value="Genomic_DNA"/>
</dbReference>
<keyword evidence="2" id="KW-1185">Reference proteome</keyword>
<gene>
    <name evidence="1" type="ORF">LMG26858_06175</name>
</gene>